<name>A0ACB7RQ87_HYAAI</name>
<reference evidence="1" key="1">
    <citation type="submission" date="2020-05" db="EMBL/GenBank/DDBJ databases">
        <title>Large-scale comparative analyses of tick genomes elucidate their genetic diversity and vector capacities.</title>
        <authorList>
            <person name="Jia N."/>
            <person name="Wang J."/>
            <person name="Shi W."/>
            <person name="Du L."/>
            <person name="Sun Y."/>
            <person name="Zhan W."/>
            <person name="Jiang J."/>
            <person name="Wang Q."/>
            <person name="Zhang B."/>
            <person name="Ji P."/>
            <person name="Sakyi L.B."/>
            <person name="Cui X."/>
            <person name="Yuan T."/>
            <person name="Jiang B."/>
            <person name="Yang W."/>
            <person name="Lam T.T.-Y."/>
            <person name="Chang Q."/>
            <person name="Ding S."/>
            <person name="Wang X."/>
            <person name="Zhu J."/>
            <person name="Ruan X."/>
            <person name="Zhao L."/>
            <person name="Wei J."/>
            <person name="Que T."/>
            <person name="Du C."/>
            <person name="Cheng J."/>
            <person name="Dai P."/>
            <person name="Han X."/>
            <person name="Huang E."/>
            <person name="Gao Y."/>
            <person name="Liu J."/>
            <person name="Shao H."/>
            <person name="Ye R."/>
            <person name="Li L."/>
            <person name="Wei W."/>
            <person name="Wang X."/>
            <person name="Wang C."/>
            <person name="Yang T."/>
            <person name="Huo Q."/>
            <person name="Li W."/>
            <person name="Guo W."/>
            <person name="Chen H."/>
            <person name="Zhou L."/>
            <person name="Ni X."/>
            <person name="Tian J."/>
            <person name="Zhou Y."/>
            <person name="Sheng Y."/>
            <person name="Liu T."/>
            <person name="Pan Y."/>
            <person name="Xia L."/>
            <person name="Li J."/>
            <person name="Zhao F."/>
            <person name="Cao W."/>
        </authorList>
    </citation>
    <scope>NUCLEOTIDE SEQUENCE</scope>
    <source>
        <strain evidence="1">Hyas-2018</strain>
    </source>
</reference>
<sequence>MVKMRHRQKVFEAYKDFIRTVLSLFLGSEDNDLNPTGDGHDSHESSSDEKQVAEELQSADQKGAPIEQVIKDIMEVETKIAAFPFLAALSMDVERAKRTLANNYEVGVHLFKYFERLIKYLETLEMRKLINYIGWYFAREVADVMTVDIRNKLNRFLRRVAKPGVQVNLNGRHCIDKLIGYHGVMEDGVTHLYLQKYFDEKAIKKGLPLTTEYFLPSTLLEPLRAGYKETGKASLDFALILRLLMAGLCTGYRRKVL</sequence>
<evidence type="ECO:0000313" key="1">
    <source>
        <dbReference type="EMBL" id="KAH6924608.1"/>
    </source>
</evidence>
<organism evidence="1 2">
    <name type="scientific">Hyalomma asiaticum</name>
    <name type="common">Tick</name>
    <dbReference type="NCBI Taxonomy" id="266040"/>
    <lineage>
        <taxon>Eukaryota</taxon>
        <taxon>Metazoa</taxon>
        <taxon>Ecdysozoa</taxon>
        <taxon>Arthropoda</taxon>
        <taxon>Chelicerata</taxon>
        <taxon>Arachnida</taxon>
        <taxon>Acari</taxon>
        <taxon>Parasitiformes</taxon>
        <taxon>Ixodida</taxon>
        <taxon>Ixodoidea</taxon>
        <taxon>Ixodidae</taxon>
        <taxon>Hyalomminae</taxon>
        <taxon>Hyalomma</taxon>
    </lineage>
</organism>
<evidence type="ECO:0000313" key="2">
    <source>
        <dbReference type="Proteomes" id="UP000821845"/>
    </source>
</evidence>
<dbReference type="Proteomes" id="UP000821845">
    <property type="component" value="Chromosome 8"/>
</dbReference>
<comment type="caution">
    <text evidence="1">The sequence shown here is derived from an EMBL/GenBank/DDBJ whole genome shotgun (WGS) entry which is preliminary data.</text>
</comment>
<proteinExistence type="predicted"/>
<dbReference type="EMBL" id="CM023488">
    <property type="protein sequence ID" value="KAH6924608.1"/>
    <property type="molecule type" value="Genomic_DNA"/>
</dbReference>
<accession>A0ACB7RQ87</accession>
<keyword evidence="2" id="KW-1185">Reference proteome</keyword>
<gene>
    <name evidence="1" type="ORF">HPB50_020383</name>
</gene>
<protein>
    <submittedName>
        <fullName evidence="1">Uncharacterized protein</fullName>
    </submittedName>
</protein>